<comment type="caution">
    <text evidence="1">The sequence shown here is derived from an EMBL/GenBank/DDBJ whole genome shotgun (WGS) entry which is preliminary data.</text>
</comment>
<name>A0ACC2VSQ5_9TREE</name>
<accession>A0ACC2VSQ5</accession>
<reference evidence="1" key="1">
    <citation type="submission" date="2023-04" db="EMBL/GenBank/DDBJ databases">
        <title>Draft Genome sequencing of Naganishia species isolated from polar environments using Oxford Nanopore Technology.</title>
        <authorList>
            <person name="Leo P."/>
            <person name="Venkateswaran K."/>
        </authorList>
    </citation>
    <scope>NUCLEOTIDE SEQUENCE</scope>
    <source>
        <strain evidence="1">MNA-CCFEE 5262</strain>
    </source>
</reference>
<dbReference type="Proteomes" id="UP001230649">
    <property type="component" value="Unassembled WGS sequence"/>
</dbReference>
<sequence length="162" mass="17116">MFAALRPAASRVVARSALAGRRTYADVADNALKLSLVLPHQGIYNSSSVTQVNIPAATGDMGILANHVPTVEALRPGLLEIIETSGTKKYFVSAGFATVHGNNTLTINAVEAYEMDNFSPEAVRSGLADAQRVLSSSASEQDKAEARVEVEVFEALQSALAK</sequence>
<dbReference type="EMBL" id="JASBWS010000067">
    <property type="protein sequence ID" value="KAJ9101999.1"/>
    <property type="molecule type" value="Genomic_DNA"/>
</dbReference>
<proteinExistence type="predicted"/>
<evidence type="ECO:0000313" key="1">
    <source>
        <dbReference type="EMBL" id="KAJ9101999.1"/>
    </source>
</evidence>
<gene>
    <name evidence="1" type="ORF">QFC20_005148</name>
</gene>
<organism evidence="1 2">
    <name type="scientific">Naganishia adeliensis</name>
    <dbReference type="NCBI Taxonomy" id="92952"/>
    <lineage>
        <taxon>Eukaryota</taxon>
        <taxon>Fungi</taxon>
        <taxon>Dikarya</taxon>
        <taxon>Basidiomycota</taxon>
        <taxon>Agaricomycotina</taxon>
        <taxon>Tremellomycetes</taxon>
        <taxon>Filobasidiales</taxon>
        <taxon>Filobasidiaceae</taxon>
        <taxon>Naganishia</taxon>
    </lineage>
</organism>
<evidence type="ECO:0000313" key="2">
    <source>
        <dbReference type="Proteomes" id="UP001230649"/>
    </source>
</evidence>
<keyword evidence="2" id="KW-1185">Reference proteome</keyword>
<protein>
    <submittedName>
        <fullName evidence="1">Uncharacterized protein</fullName>
    </submittedName>
</protein>